<evidence type="ECO:0000313" key="4">
    <source>
        <dbReference type="Proteomes" id="UP000509367"/>
    </source>
</evidence>
<reference evidence="3 4" key="1">
    <citation type="submission" date="2020-06" db="EMBL/GenBank/DDBJ databases">
        <title>Oricola thermophila sp. nov. isolated from a tidal sediments.</title>
        <authorList>
            <person name="Kwon K.K."/>
            <person name="Yang S.-H."/>
            <person name="Park M.-J."/>
        </authorList>
    </citation>
    <scope>NUCLEOTIDE SEQUENCE [LARGE SCALE GENOMIC DNA]</scope>
    <source>
        <strain evidence="3 4">MEBiC13590</strain>
    </source>
</reference>
<evidence type="ECO:0000256" key="1">
    <source>
        <dbReference type="SAM" id="Coils"/>
    </source>
</evidence>
<keyword evidence="2" id="KW-0472">Membrane</keyword>
<name>A0A6N1VKE7_9HYPH</name>
<proteinExistence type="predicted"/>
<dbReference type="Proteomes" id="UP000509367">
    <property type="component" value="Chromosome"/>
</dbReference>
<keyword evidence="1" id="KW-0175">Coiled coil</keyword>
<keyword evidence="2" id="KW-1133">Transmembrane helix</keyword>
<feature type="transmembrane region" description="Helical" evidence="2">
    <location>
        <begin position="6"/>
        <end position="27"/>
    </location>
</feature>
<sequence length="122" mass="13813">MFDRIVAAIAFAAGVTAGIGLFSLYDISIDDPGVRREARAGYVARAEMIALEAELEELRRQRDAIAAWRDRYAVALARAEKERADLERIRESERVNYAGELERAGRACLLDRTDIDWLRRGE</sequence>
<evidence type="ECO:0000313" key="3">
    <source>
        <dbReference type="EMBL" id="QKV20225.1"/>
    </source>
</evidence>
<dbReference type="AlphaFoldDB" id="A0A6N1VKE7"/>
<protein>
    <submittedName>
        <fullName evidence="3">Uncharacterized protein</fullName>
    </submittedName>
</protein>
<dbReference type="KEGG" id="orm:HTY61_18100"/>
<evidence type="ECO:0000256" key="2">
    <source>
        <dbReference type="SAM" id="Phobius"/>
    </source>
</evidence>
<organism evidence="3 4">
    <name type="scientific">Oricola thermophila</name>
    <dbReference type="NCBI Taxonomy" id="2742145"/>
    <lineage>
        <taxon>Bacteria</taxon>
        <taxon>Pseudomonadati</taxon>
        <taxon>Pseudomonadota</taxon>
        <taxon>Alphaproteobacteria</taxon>
        <taxon>Hyphomicrobiales</taxon>
        <taxon>Ahrensiaceae</taxon>
        <taxon>Oricola</taxon>
    </lineage>
</organism>
<dbReference type="RefSeq" id="WP_175278116.1">
    <property type="nucleotide sequence ID" value="NZ_CP054836.1"/>
</dbReference>
<feature type="coiled-coil region" evidence="1">
    <location>
        <begin position="51"/>
        <end position="96"/>
    </location>
</feature>
<keyword evidence="4" id="KW-1185">Reference proteome</keyword>
<gene>
    <name evidence="3" type="ORF">HTY61_18100</name>
</gene>
<keyword evidence="2" id="KW-0812">Transmembrane</keyword>
<dbReference type="EMBL" id="CP054836">
    <property type="protein sequence ID" value="QKV20225.1"/>
    <property type="molecule type" value="Genomic_DNA"/>
</dbReference>
<accession>A0A6N1VKE7</accession>